<organism evidence="2 3">
    <name type="scientific">Bifidobacterium myosotis</name>
    <dbReference type="NCBI Taxonomy" id="1630166"/>
    <lineage>
        <taxon>Bacteria</taxon>
        <taxon>Bacillati</taxon>
        <taxon>Actinomycetota</taxon>
        <taxon>Actinomycetes</taxon>
        <taxon>Bifidobacteriales</taxon>
        <taxon>Bifidobacteriaceae</taxon>
        <taxon>Bifidobacterium</taxon>
    </lineage>
</organism>
<keyword evidence="1" id="KW-0472">Membrane</keyword>
<keyword evidence="1" id="KW-0812">Transmembrane</keyword>
<dbReference type="EMBL" id="MWWW01000004">
    <property type="protein sequence ID" value="OZG61037.1"/>
    <property type="molecule type" value="Genomic_DNA"/>
</dbReference>
<reference evidence="2 3" key="1">
    <citation type="journal article" date="2017" name="BMC Genomics">
        <title>Comparative genomic and phylogenomic analyses of the Bifidobacteriaceae family.</title>
        <authorList>
            <person name="Lugli G.A."/>
            <person name="Milani C."/>
            <person name="Turroni F."/>
            <person name="Duranti S."/>
            <person name="Mancabelli L."/>
            <person name="Mangifesta M."/>
            <person name="Ferrario C."/>
            <person name="Modesto M."/>
            <person name="Mattarelli P."/>
            <person name="Jiri K."/>
            <person name="van Sinderen D."/>
            <person name="Ventura M."/>
        </authorList>
    </citation>
    <scope>NUCLEOTIDE SEQUENCE [LARGE SCALE GENOMIC DNA]</scope>
    <source>
        <strain evidence="2 3">DSM 100196</strain>
    </source>
</reference>
<dbReference type="AlphaFoldDB" id="A0A261FPF9"/>
<sequence length="195" mass="21804">MEAEPNWIEGDPKLARIIWLRRRGHWLIVMITVGSFAMAIVGFLSPFVGTHGGELTFWGWVLFAMIPISSIALTILYLYHRLKGRPADLLAVPTGDWHTQPLAHPDTTDSDGDPVKSDIKYLLFTPDVTRTITLPARQGTDTGTCTFIINHGWARFAGESNTAPVKQQEEGNRRMAWLEPRLTYDDDSKALTVSA</sequence>
<dbReference type="Proteomes" id="UP000216871">
    <property type="component" value="Unassembled WGS sequence"/>
</dbReference>
<evidence type="ECO:0000256" key="1">
    <source>
        <dbReference type="SAM" id="Phobius"/>
    </source>
</evidence>
<name>A0A261FPF9_9BIFI</name>
<comment type="caution">
    <text evidence="2">The sequence shown here is derived from an EMBL/GenBank/DDBJ whole genome shotgun (WGS) entry which is preliminary data.</text>
</comment>
<keyword evidence="1" id="KW-1133">Transmembrane helix</keyword>
<dbReference type="SUPFAM" id="SSF103473">
    <property type="entry name" value="MFS general substrate transporter"/>
    <property type="match status" value="1"/>
</dbReference>
<evidence type="ECO:0000313" key="3">
    <source>
        <dbReference type="Proteomes" id="UP000216871"/>
    </source>
</evidence>
<dbReference type="OrthoDB" id="9992470at2"/>
<accession>A0A261FPF9</accession>
<dbReference type="RefSeq" id="WP_094666882.1">
    <property type="nucleotide sequence ID" value="NZ_MWWW01000004.1"/>
</dbReference>
<gene>
    <name evidence="2" type="ORF">BMYO_0336</name>
</gene>
<keyword evidence="3" id="KW-1185">Reference proteome</keyword>
<dbReference type="InterPro" id="IPR036259">
    <property type="entry name" value="MFS_trans_sf"/>
</dbReference>
<feature type="transmembrane region" description="Helical" evidence="1">
    <location>
        <begin position="26"/>
        <end position="45"/>
    </location>
</feature>
<proteinExistence type="predicted"/>
<evidence type="ECO:0000313" key="2">
    <source>
        <dbReference type="EMBL" id="OZG61037.1"/>
    </source>
</evidence>
<feature type="transmembrane region" description="Helical" evidence="1">
    <location>
        <begin position="57"/>
        <end position="79"/>
    </location>
</feature>
<protein>
    <submittedName>
        <fullName evidence="2">Uncharacterized protein</fullName>
    </submittedName>
</protein>